<gene>
    <name evidence="2" type="ORF">AKJ57_00795</name>
</gene>
<proteinExistence type="predicted"/>
<dbReference type="GO" id="GO:0046872">
    <property type="term" value="F:metal ion binding"/>
    <property type="evidence" value="ECO:0007669"/>
    <property type="project" value="InterPro"/>
</dbReference>
<dbReference type="Proteomes" id="UP000070163">
    <property type="component" value="Unassembled WGS sequence"/>
</dbReference>
<dbReference type="InterPro" id="IPR008254">
    <property type="entry name" value="Flavodoxin/NO_synth"/>
</dbReference>
<protein>
    <recommendedName>
        <fullName evidence="1">Flavodoxin-like domain-containing protein</fullName>
    </recommendedName>
</protein>
<dbReference type="AlphaFoldDB" id="A0A133UBP8"/>
<dbReference type="InterPro" id="IPR045761">
    <property type="entry name" value="ODP_dom"/>
</dbReference>
<comment type="caution">
    <text evidence="2">The sequence shown here is derived from an EMBL/GenBank/DDBJ whole genome shotgun (WGS) entry which is preliminary data.</text>
</comment>
<dbReference type="InterPro" id="IPR001279">
    <property type="entry name" value="Metallo-B-lactamas"/>
</dbReference>
<dbReference type="SUPFAM" id="SSF56281">
    <property type="entry name" value="Metallo-hydrolase/oxidoreductase"/>
    <property type="match status" value="1"/>
</dbReference>
<dbReference type="Gene3D" id="3.40.50.360">
    <property type="match status" value="1"/>
</dbReference>
<dbReference type="PATRIC" id="fig|1698259.3.peg.1031"/>
<evidence type="ECO:0000313" key="2">
    <source>
        <dbReference type="EMBL" id="KXA91584.1"/>
    </source>
</evidence>
<evidence type="ECO:0000259" key="1">
    <source>
        <dbReference type="PROSITE" id="PS50902"/>
    </source>
</evidence>
<dbReference type="PIRSF" id="PIRSF005243">
    <property type="entry name" value="ROO"/>
    <property type="match status" value="1"/>
</dbReference>
<keyword evidence="3" id="KW-1185">Reference proteome</keyword>
<dbReference type="PANTHER" id="PTHR43717">
    <property type="entry name" value="ANAEROBIC NITRIC OXIDE REDUCTASE FLAVORUBREDOXIN"/>
    <property type="match status" value="1"/>
</dbReference>
<reference evidence="2 3" key="1">
    <citation type="journal article" date="2016" name="Sci. Rep.">
        <title>Metabolic traits of an uncultured archaeal lineage -MSBL1- from brine pools of the Red Sea.</title>
        <authorList>
            <person name="Mwirichia R."/>
            <person name="Alam I."/>
            <person name="Rashid M."/>
            <person name="Vinu M."/>
            <person name="Ba-Alawi W."/>
            <person name="Anthony Kamau A."/>
            <person name="Kamanda Ngugi D."/>
            <person name="Goker M."/>
            <person name="Klenk H.P."/>
            <person name="Bajic V."/>
            <person name="Stingl U."/>
        </authorList>
    </citation>
    <scope>NUCLEOTIDE SEQUENCE [LARGE SCALE GENOMIC DNA]</scope>
    <source>
        <strain evidence="2">SCGC-AAA259A05</strain>
    </source>
</reference>
<dbReference type="InterPro" id="IPR016440">
    <property type="entry name" value="Rubredoxin-O_OxRdtase"/>
</dbReference>
<dbReference type="Gene3D" id="3.60.15.10">
    <property type="entry name" value="Ribonuclease Z/Hydroxyacylglutathione hydrolase-like"/>
    <property type="match status" value="1"/>
</dbReference>
<dbReference type="GO" id="GO:0009055">
    <property type="term" value="F:electron transfer activity"/>
    <property type="evidence" value="ECO:0007669"/>
    <property type="project" value="InterPro"/>
</dbReference>
<evidence type="ECO:0000313" key="3">
    <source>
        <dbReference type="Proteomes" id="UP000070163"/>
    </source>
</evidence>
<organism evidence="2 3">
    <name type="scientific">candidate division MSBL1 archaeon SCGC-AAA259A05</name>
    <dbReference type="NCBI Taxonomy" id="1698259"/>
    <lineage>
        <taxon>Archaea</taxon>
        <taxon>Methanobacteriati</taxon>
        <taxon>Methanobacteriota</taxon>
        <taxon>candidate division MSBL1</taxon>
    </lineage>
</organism>
<dbReference type="PANTHER" id="PTHR43717:SF1">
    <property type="entry name" value="ANAEROBIC NITRIC OXIDE REDUCTASE FLAVORUBREDOXIN"/>
    <property type="match status" value="1"/>
</dbReference>
<dbReference type="CDD" id="cd07709">
    <property type="entry name" value="flavodiiron_proteins_MBL-fold"/>
    <property type="match status" value="1"/>
</dbReference>
<dbReference type="GO" id="GO:0016491">
    <property type="term" value="F:oxidoreductase activity"/>
    <property type="evidence" value="ECO:0007669"/>
    <property type="project" value="InterPro"/>
</dbReference>
<dbReference type="EMBL" id="LHXJ01000005">
    <property type="protein sequence ID" value="KXA91584.1"/>
    <property type="molecule type" value="Genomic_DNA"/>
</dbReference>
<accession>A0A133UBP8</accession>
<dbReference type="Pfam" id="PF19583">
    <property type="entry name" value="ODP"/>
    <property type="match status" value="1"/>
</dbReference>
<dbReference type="SUPFAM" id="SSF52218">
    <property type="entry name" value="Flavoproteins"/>
    <property type="match status" value="1"/>
</dbReference>
<feature type="domain" description="Flavodoxin-like" evidence="1">
    <location>
        <begin position="249"/>
        <end position="388"/>
    </location>
</feature>
<dbReference type="SMART" id="SM00849">
    <property type="entry name" value="Lactamase_B"/>
    <property type="match status" value="1"/>
</dbReference>
<dbReference type="InterPro" id="IPR036866">
    <property type="entry name" value="RibonucZ/Hydroxyglut_hydro"/>
</dbReference>
<dbReference type="GO" id="GO:0010181">
    <property type="term" value="F:FMN binding"/>
    <property type="evidence" value="ECO:0007669"/>
    <property type="project" value="InterPro"/>
</dbReference>
<dbReference type="PROSITE" id="PS50902">
    <property type="entry name" value="FLAVODOXIN_LIKE"/>
    <property type="match status" value="1"/>
</dbReference>
<dbReference type="Pfam" id="PF00258">
    <property type="entry name" value="Flavodoxin_1"/>
    <property type="match status" value="1"/>
</dbReference>
<sequence>MVEIRKNIRWIGLNDRTTDLFEGLWPLPQGTSYNSYLIDDKKLAIVDSMKSYFEDKFLEKIEKRTDPADINYLIVNHMEPDHSGALPALRRLAPQAEIICTEKAVEFLESFYRITENIHVVEDGETLDLGDRTLKFFETPFVHWPETMMTYEISDKILFSCDAFGGFGVPEGGIFDDQLDLEDYEDGIVRYFSNIVGTYSAPVQAALQKLADVDVEIIAPSHGIIWRKEPEKIIEIYDKLSSMEGEEGITLIYGSMYGNTEEMMEAVANGIKSAGCDNLRVLDASRVHESFLLSEAWRRKGVIIGTPTYDGQVFPPVDQFIQLAKRKKLKRRIAGVFGSFGWSGGAISRIKSIIDELDRKLIEPLKEFRGRPSKEDLKIGRELGESVANKVIAQG</sequence>
<dbReference type="InterPro" id="IPR029039">
    <property type="entry name" value="Flavoprotein-like_sf"/>
</dbReference>
<name>A0A133UBP8_9EURY</name>